<name>A0ABW5J350_9BACT</name>
<dbReference type="EMBL" id="JBHULC010000004">
    <property type="protein sequence ID" value="MFD2520178.1"/>
    <property type="molecule type" value="Genomic_DNA"/>
</dbReference>
<evidence type="ECO:0000313" key="1">
    <source>
        <dbReference type="EMBL" id="MFD2520178.1"/>
    </source>
</evidence>
<proteinExistence type="predicted"/>
<protein>
    <recommendedName>
        <fullName evidence="3">Lipoprotein</fullName>
    </recommendedName>
</protein>
<keyword evidence="2" id="KW-1185">Reference proteome</keyword>
<reference evidence="2" key="1">
    <citation type="journal article" date="2019" name="Int. J. Syst. Evol. Microbiol.">
        <title>The Global Catalogue of Microorganisms (GCM) 10K type strain sequencing project: providing services to taxonomists for standard genome sequencing and annotation.</title>
        <authorList>
            <consortium name="The Broad Institute Genomics Platform"/>
            <consortium name="The Broad Institute Genome Sequencing Center for Infectious Disease"/>
            <person name="Wu L."/>
            <person name="Ma J."/>
        </authorList>
    </citation>
    <scope>NUCLEOTIDE SEQUENCE [LARGE SCALE GENOMIC DNA]</scope>
    <source>
        <strain evidence="2">KCTC 52344</strain>
    </source>
</reference>
<organism evidence="1 2">
    <name type="scientific">Emticicia soli</name>
    <dbReference type="NCBI Taxonomy" id="2027878"/>
    <lineage>
        <taxon>Bacteria</taxon>
        <taxon>Pseudomonadati</taxon>
        <taxon>Bacteroidota</taxon>
        <taxon>Cytophagia</taxon>
        <taxon>Cytophagales</taxon>
        <taxon>Leadbetterellaceae</taxon>
        <taxon>Emticicia</taxon>
    </lineage>
</organism>
<accession>A0ABW5J350</accession>
<sequence length="116" mass="13169">MRNKYLLLLLTLTSCQNSTQSFNINAGRDTTISIKRKSSYTTQMRVIIKGEIQNNCIIILKEGKRPDSLVLKRVYVLESGIVNDTLGSSDIYADWGDIIFKHQNNTKGSLKLDIKF</sequence>
<dbReference type="PROSITE" id="PS51257">
    <property type="entry name" value="PROKAR_LIPOPROTEIN"/>
    <property type="match status" value="1"/>
</dbReference>
<dbReference type="Proteomes" id="UP001597510">
    <property type="component" value="Unassembled WGS sequence"/>
</dbReference>
<dbReference type="RefSeq" id="WP_340235590.1">
    <property type="nucleotide sequence ID" value="NZ_JBBEWC010000004.1"/>
</dbReference>
<evidence type="ECO:0000313" key="2">
    <source>
        <dbReference type="Proteomes" id="UP001597510"/>
    </source>
</evidence>
<comment type="caution">
    <text evidence="1">The sequence shown here is derived from an EMBL/GenBank/DDBJ whole genome shotgun (WGS) entry which is preliminary data.</text>
</comment>
<gene>
    <name evidence="1" type="ORF">ACFSR2_04735</name>
</gene>
<evidence type="ECO:0008006" key="3">
    <source>
        <dbReference type="Google" id="ProtNLM"/>
    </source>
</evidence>